<evidence type="ECO:0000313" key="2">
    <source>
        <dbReference type="Proteomes" id="UP000218418"/>
    </source>
</evidence>
<keyword evidence="2" id="KW-1185">Reference proteome</keyword>
<organism evidence="1 2">
    <name type="scientific">Calothrix parasitica NIES-267</name>
    <dbReference type="NCBI Taxonomy" id="1973488"/>
    <lineage>
        <taxon>Bacteria</taxon>
        <taxon>Bacillati</taxon>
        <taxon>Cyanobacteriota</taxon>
        <taxon>Cyanophyceae</taxon>
        <taxon>Nostocales</taxon>
        <taxon>Calotrichaceae</taxon>
        <taxon>Calothrix</taxon>
    </lineage>
</organism>
<evidence type="ECO:0000313" key="1">
    <source>
        <dbReference type="EMBL" id="BAY82576.1"/>
    </source>
</evidence>
<dbReference type="Pfam" id="PF10989">
    <property type="entry name" value="DUF2808"/>
    <property type="match status" value="1"/>
</dbReference>
<evidence type="ECO:0008006" key="3">
    <source>
        <dbReference type="Google" id="ProtNLM"/>
    </source>
</evidence>
<protein>
    <recommendedName>
        <fullName evidence="3">DUF2808 domain-containing protein</fullName>
    </recommendedName>
</protein>
<name>A0A1Z4LMX4_9CYAN</name>
<dbReference type="EMBL" id="AP018227">
    <property type="protein sequence ID" value="BAY82576.1"/>
    <property type="molecule type" value="Genomic_DNA"/>
</dbReference>
<dbReference type="Proteomes" id="UP000218418">
    <property type="component" value="Chromosome"/>
</dbReference>
<proteinExistence type="predicted"/>
<reference evidence="1 2" key="1">
    <citation type="submission" date="2017-06" db="EMBL/GenBank/DDBJ databases">
        <title>Genome sequencing of cyanobaciteial culture collection at National Institute for Environmental Studies (NIES).</title>
        <authorList>
            <person name="Hirose Y."/>
            <person name="Shimura Y."/>
            <person name="Fujisawa T."/>
            <person name="Nakamura Y."/>
            <person name="Kawachi M."/>
        </authorList>
    </citation>
    <scope>NUCLEOTIDE SEQUENCE [LARGE SCALE GENOMIC DNA]</scope>
    <source>
        <strain evidence="1 2">NIES-267</strain>
    </source>
</reference>
<gene>
    <name evidence="1" type="ORF">NIES267_20580</name>
</gene>
<dbReference type="OrthoDB" id="487227at2"/>
<dbReference type="AlphaFoldDB" id="A0A1Z4LMX4"/>
<dbReference type="InterPro" id="IPR021256">
    <property type="entry name" value="DUF2808"/>
</dbReference>
<accession>A0A1Z4LMX4</accession>
<sequence length="159" mass="17709">MKNKFIATLTTLLIANTYFVNSESVLANKVLINRQITTPIITRSVADDNDFRIELTAGTLPIKDLAIILPQQMTSLENIRIKNNSGQDIKAEIQKNKDQVLVTFSEPVEPGNTLKIRFTEIDTESIKGDTLLYQLSVQQEGLLQRIPIGTARIDVPDAS</sequence>